<evidence type="ECO:0000256" key="1">
    <source>
        <dbReference type="SAM" id="MobiDB-lite"/>
    </source>
</evidence>
<name>A0A6D2L3U6_9BRAS</name>
<dbReference type="PANTHER" id="PTHR33116:SF86">
    <property type="entry name" value="REVERSE TRANSCRIPTASE DOMAIN-CONTAINING PROTEIN"/>
    <property type="match status" value="1"/>
</dbReference>
<dbReference type="CDD" id="cd01650">
    <property type="entry name" value="RT_nLTR_like"/>
    <property type="match status" value="1"/>
</dbReference>
<feature type="domain" description="Reverse transcriptase" evidence="2">
    <location>
        <begin position="421"/>
        <end position="691"/>
    </location>
</feature>
<feature type="region of interest" description="Disordered" evidence="1">
    <location>
        <begin position="894"/>
        <end position="916"/>
    </location>
</feature>
<dbReference type="InterPro" id="IPR000477">
    <property type="entry name" value="RT_dom"/>
</dbReference>
<comment type="caution">
    <text evidence="3">The sequence shown here is derived from an EMBL/GenBank/DDBJ whole genome shotgun (WGS) entry which is preliminary data.</text>
</comment>
<sequence>MNYAGNILVSPQGHGGGGLAVFWKQEIEVDMLHACKNFIDTKVKTEGKSFFITFVYGEPDHTQRQRVWDEIRETVGERSEPWLLTGDFNEIINASEKRGGPPRPEGSFVEFRTFMSECDLYDLRYSGNFLSWRGQRNEHLVRCRLDRAMSNSAWAEEYPTGRSEYLKFEGSDHRPIITIFEPLRKRKKGLFRYDRRLQTNEEVQRLVFQAWNARGRDTVEMKVNRCRSAIIKWNKEKHISSRKLIEDLRNSLEEAMVSPLENQAVIAGINNELQLAYTEEESFWKQRSRQLWLALGDKNTEYFHASAKGRQAINKFSVIVDETNNAVHEEEKIVSVITKFYQELFTSQGGENQEAIREALEPCITEEINERLTATPTGDEVRAACFSIHPGKAPGPDGFSACFFQSNWNTVKEKVTIEIQAFFTSGTLPPNINATHVRLIPKITSPKKVADYRPIALCNVYFKIISKILTLRLQPVLNEIVTENQSAFVPQRAISDNVLITHESLQYLKTSKAKVRCYMAVKTDMSKAYDRIEWSFVKNIMKRLGFDGKWIHWIMQCLSTVTYAYLVNGSAQDHVRPSRGLRQGDPLSPYIFILCSEVLSGLCNKAQRIGKLSGIRVATRSPRVNHLLFADDTMFFCRSDPQSCHELMKIIHKYEQASGQMINKDKSAITFSSKTNNHAKERAKVILGIQKEGGLGKYLGLPEHFDRKKKDLFSMIVDRIRQKARSWSSKQLSQVGRMVMLKLVLAAMPTYTMTCFKLPVSMYKRMQSALTRFWWDGNQENKKMCWISWKKMVESKRDGGLGFRDLQNFNDTLLAKLSWRVLNQPNCLLARVLLNKYCHETTFLDCDVSTTASHGWRGICIGRDLLKPNLGMTIGDGTTTRIWTDPWLSLDEQSRPMGPHPQHAEETKVESLLSPTTGEWDREKIRAILPSHEKQILELRTSKLGGTDKLIWLHTEDGNYTAKSGYYERLKTDNELIMTGEQEEGEEQQEEQQLQNPEDFK</sequence>
<accession>A0A6D2L3U6</accession>
<keyword evidence="4" id="KW-1185">Reference proteome</keyword>
<dbReference type="GO" id="GO:0003824">
    <property type="term" value="F:catalytic activity"/>
    <property type="evidence" value="ECO:0007669"/>
    <property type="project" value="InterPro"/>
</dbReference>
<dbReference type="PANTHER" id="PTHR33116">
    <property type="entry name" value="REVERSE TRANSCRIPTASE ZINC-BINDING DOMAIN-CONTAINING PROTEIN-RELATED-RELATED"/>
    <property type="match status" value="1"/>
</dbReference>
<organism evidence="3 4">
    <name type="scientific">Microthlaspi erraticum</name>
    <dbReference type="NCBI Taxonomy" id="1685480"/>
    <lineage>
        <taxon>Eukaryota</taxon>
        <taxon>Viridiplantae</taxon>
        <taxon>Streptophyta</taxon>
        <taxon>Embryophyta</taxon>
        <taxon>Tracheophyta</taxon>
        <taxon>Spermatophyta</taxon>
        <taxon>Magnoliopsida</taxon>
        <taxon>eudicotyledons</taxon>
        <taxon>Gunneridae</taxon>
        <taxon>Pentapetalae</taxon>
        <taxon>rosids</taxon>
        <taxon>malvids</taxon>
        <taxon>Brassicales</taxon>
        <taxon>Brassicaceae</taxon>
        <taxon>Coluteocarpeae</taxon>
        <taxon>Microthlaspi</taxon>
    </lineage>
</organism>
<dbReference type="OrthoDB" id="1107864at2759"/>
<dbReference type="SUPFAM" id="SSF56219">
    <property type="entry name" value="DNase I-like"/>
    <property type="match status" value="1"/>
</dbReference>
<dbReference type="InterPro" id="IPR005135">
    <property type="entry name" value="Endo/exonuclease/phosphatase"/>
</dbReference>
<dbReference type="Pfam" id="PF00078">
    <property type="entry name" value="RVT_1"/>
    <property type="match status" value="1"/>
</dbReference>
<dbReference type="PROSITE" id="PS50878">
    <property type="entry name" value="RT_POL"/>
    <property type="match status" value="1"/>
</dbReference>
<dbReference type="InterPro" id="IPR036691">
    <property type="entry name" value="Endo/exonu/phosph_ase_sf"/>
</dbReference>
<feature type="region of interest" description="Disordered" evidence="1">
    <location>
        <begin position="978"/>
        <end position="1001"/>
    </location>
</feature>
<dbReference type="EMBL" id="CACVBM020001862">
    <property type="protein sequence ID" value="CAA7061271.1"/>
    <property type="molecule type" value="Genomic_DNA"/>
</dbReference>
<dbReference type="AlphaFoldDB" id="A0A6D2L3U6"/>
<dbReference type="Pfam" id="PF03372">
    <property type="entry name" value="Exo_endo_phos"/>
    <property type="match status" value="1"/>
</dbReference>
<reference evidence="3" key="1">
    <citation type="submission" date="2020-01" db="EMBL/GenBank/DDBJ databases">
        <authorList>
            <person name="Mishra B."/>
        </authorList>
    </citation>
    <scope>NUCLEOTIDE SEQUENCE [LARGE SCALE GENOMIC DNA]</scope>
</reference>
<dbReference type="InterPro" id="IPR043502">
    <property type="entry name" value="DNA/RNA_pol_sf"/>
</dbReference>
<evidence type="ECO:0000313" key="4">
    <source>
        <dbReference type="Proteomes" id="UP000467841"/>
    </source>
</evidence>
<proteinExistence type="predicted"/>
<dbReference type="SUPFAM" id="SSF56672">
    <property type="entry name" value="DNA/RNA polymerases"/>
    <property type="match status" value="1"/>
</dbReference>
<feature type="compositionally biased region" description="Acidic residues" evidence="1">
    <location>
        <begin position="981"/>
        <end position="990"/>
    </location>
</feature>
<gene>
    <name evidence="3" type="ORF">MERR_LOCUS48507</name>
</gene>
<protein>
    <recommendedName>
        <fullName evidence="2">Reverse transcriptase domain-containing protein</fullName>
    </recommendedName>
</protein>
<dbReference type="Proteomes" id="UP000467841">
    <property type="component" value="Unassembled WGS sequence"/>
</dbReference>
<evidence type="ECO:0000313" key="3">
    <source>
        <dbReference type="EMBL" id="CAA7061271.1"/>
    </source>
</evidence>
<dbReference type="Gene3D" id="3.60.10.10">
    <property type="entry name" value="Endonuclease/exonuclease/phosphatase"/>
    <property type="match status" value="1"/>
</dbReference>
<evidence type="ECO:0000259" key="2">
    <source>
        <dbReference type="PROSITE" id="PS50878"/>
    </source>
</evidence>